<dbReference type="GO" id="GO:0005886">
    <property type="term" value="C:plasma membrane"/>
    <property type="evidence" value="ECO:0007669"/>
    <property type="project" value="UniProtKB-SubCell"/>
</dbReference>
<accession>A0ABD4TEP1</accession>
<dbReference type="EMBL" id="VOTZ01000001">
    <property type="protein sequence ID" value="MCQ1537478.1"/>
    <property type="molecule type" value="Genomic_DNA"/>
</dbReference>
<dbReference type="CDD" id="cd16922">
    <property type="entry name" value="HATPase_EvgS-ArcB-TorS-like"/>
    <property type="match status" value="1"/>
</dbReference>
<evidence type="ECO:0000256" key="16">
    <source>
        <dbReference type="SAM" id="Phobius"/>
    </source>
</evidence>
<dbReference type="AlphaFoldDB" id="A0ABD4TEP1"/>
<dbReference type="PROSITE" id="PS50109">
    <property type="entry name" value="HIS_KIN"/>
    <property type="match status" value="1"/>
</dbReference>
<dbReference type="InterPro" id="IPR036097">
    <property type="entry name" value="HisK_dim/P_sf"/>
</dbReference>
<comment type="catalytic activity">
    <reaction evidence="1">
        <text>ATP + protein L-histidine = ADP + protein N-phospho-L-histidine.</text>
        <dbReference type="EC" id="2.7.13.3"/>
    </reaction>
</comment>
<dbReference type="InterPro" id="IPR036890">
    <property type="entry name" value="HATPase_C_sf"/>
</dbReference>
<keyword evidence="4" id="KW-1003">Cell membrane</keyword>
<dbReference type="InterPro" id="IPR029151">
    <property type="entry name" value="Sensor-like_sf"/>
</dbReference>
<evidence type="ECO:0000256" key="3">
    <source>
        <dbReference type="ARBA" id="ARBA00012438"/>
    </source>
</evidence>
<comment type="subcellular location">
    <subcellularLocation>
        <location evidence="2">Cell membrane</location>
        <topology evidence="2">Multi-pass membrane protein</topology>
    </subcellularLocation>
</comment>
<dbReference type="GO" id="GO:0000160">
    <property type="term" value="P:phosphorelay signal transduction system"/>
    <property type="evidence" value="ECO:0007669"/>
    <property type="project" value="UniProtKB-KW"/>
</dbReference>
<feature type="transmembrane region" description="Helical" evidence="16">
    <location>
        <begin position="293"/>
        <end position="315"/>
    </location>
</feature>
<dbReference type="PRINTS" id="PR00344">
    <property type="entry name" value="BCTRLSENSOR"/>
</dbReference>
<dbReference type="CDD" id="cd06225">
    <property type="entry name" value="HAMP"/>
    <property type="match status" value="1"/>
</dbReference>
<keyword evidence="14" id="KW-0131">Cell cycle</keyword>
<dbReference type="PROSITE" id="PS50885">
    <property type="entry name" value="HAMP"/>
    <property type="match status" value="1"/>
</dbReference>
<evidence type="ECO:0000259" key="17">
    <source>
        <dbReference type="PROSITE" id="PS50109"/>
    </source>
</evidence>
<dbReference type="Gene3D" id="1.10.287.130">
    <property type="match status" value="1"/>
</dbReference>
<keyword evidence="7 16" id="KW-0812">Transmembrane</keyword>
<evidence type="ECO:0000256" key="12">
    <source>
        <dbReference type="ARBA" id="ARBA00023012"/>
    </source>
</evidence>
<evidence type="ECO:0000256" key="9">
    <source>
        <dbReference type="ARBA" id="ARBA00022777"/>
    </source>
</evidence>
<dbReference type="InterPro" id="IPR003594">
    <property type="entry name" value="HATPase_dom"/>
</dbReference>
<evidence type="ECO:0000256" key="15">
    <source>
        <dbReference type="SAM" id="Coils"/>
    </source>
</evidence>
<dbReference type="Gene3D" id="6.10.340.10">
    <property type="match status" value="1"/>
</dbReference>
<dbReference type="FunFam" id="3.30.565.10:FF:000010">
    <property type="entry name" value="Sensor histidine kinase RcsC"/>
    <property type="match status" value="1"/>
</dbReference>
<evidence type="ECO:0000256" key="5">
    <source>
        <dbReference type="ARBA" id="ARBA00022553"/>
    </source>
</evidence>
<feature type="domain" description="HAMP" evidence="18">
    <location>
        <begin position="317"/>
        <end position="370"/>
    </location>
</feature>
<keyword evidence="20" id="KW-1185">Reference proteome</keyword>
<name>A0ABD4TEP1_9EURY</name>
<dbReference type="RefSeq" id="WP_255331385.1">
    <property type="nucleotide sequence ID" value="NZ_VOTZ01000001.1"/>
</dbReference>
<keyword evidence="10" id="KW-0067">ATP-binding</keyword>
<dbReference type="GO" id="GO:0005524">
    <property type="term" value="F:ATP binding"/>
    <property type="evidence" value="ECO:0007669"/>
    <property type="project" value="UniProtKB-KW"/>
</dbReference>
<keyword evidence="13 16" id="KW-0472">Membrane</keyword>
<dbReference type="Pfam" id="PF02518">
    <property type="entry name" value="HATPase_c"/>
    <property type="match status" value="1"/>
</dbReference>
<dbReference type="SMART" id="SM00388">
    <property type="entry name" value="HisKA"/>
    <property type="match status" value="1"/>
</dbReference>
<evidence type="ECO:0000256" key="14">
    <source>
        <dbReference type="ARBA" id="ARBA00023306"/>
    </source>
</evidence>
<evidence type="ECO:0000256" key="13">
    <source>
        <dbReference type="ARBA" id="ARBA00023136"/>
    </source>
</evidence>
<evidence type="ECO:0000256" key="4">
    <source>
        <dbReference type="ARBA" id="ARBA00022475"/>
    </source>
</evidence>
<gene>
    <name evidence="19" type="ORF">FTO68_00515</name>
</gene>
<keyword evidence="11 16" id="KW-1133">Transmembrane helix</keyword>
<evidence type="ECO:0000313" key="19">
    <source>
        <dbReference type="EMBL" id="MCQ1537478.1"/>
    </source>
</evidence>
<dbReference type="Pfam" id="PF00672">
    <property type="entry name" value="HAMP"/>
    <property type="match status" value="1"/>
</dbReference>
<keyword evidence="15" id="KW-0175">Coiled coil</keyword>
<reference evidence="19 20" key="1">
    <citation type="submission" date="2019-08" db="EMBL/GenBank/DDBJ databases">
        <authorList>
            <person name="Chen S.-C."/>
            <person name="Lai M.-C."/>
            <person name="You Y.-T."/>
        </authorList>
    </citation>
    <scope>NUCLEOTIDE SEQUENCE [LARGE SCALE GENOMIC DNA]</scope>
    <source>
        <strain evidence="19 20">P2F9704a</strain>
    </source>
</reference>
<dbReference type="CDD" id="cd12913">
    <property type="entry name" value="PDC1_MCP_like"/>
    <property type="match status" value="1"/>
</dbReference>
<dbReference type="InterPro" id="IPR033479">
    <property type="entry name" value="dCache_1"/>
</dbReference>
<keyword evidence="6" id="KW-0808">Transferase</keyword>
<dbReference type="InterPro" id="IPR004358">
    <property type="entry name" value="Sig_transdc_His_kin-like_C"/>
</dbReference>
<dbReference type="Proteomes" id="UP001524383">
    <property type="component" value="Unassembled WGS sequence"/>
</dbReference>
<evidence type="ECO:0000256" key="7">
    <source>
        <dbReference type="ARBA" id="ARBA00022692"/>
    </source>
</evidence>
<dbReference type="SMART" id="SM00387">
    <property type="entry name" value="HATPase_c"/>
    <property type="match status" value="1"/>
</dbReference>
<evidence type="ECO:0000256" key="1">
    <source>
        <dbReference type="ARBA" id="ARBA00000085"/>
    </source>
</evidence>
<evidence type="ECO:0000259" key="18">
    <source>
        <dbReference type="PROSITE" id="PS50885"/>
    </source>
</evidence>
<organism evidence="19 20">
    <name type="scientific">Methanocalculus taiwanensis</name>
    <dbReference type="NCBI Taxonomy" id="106207"/>
    <lineage>
        <taxon>Archaea</taxon>
        <taxon>Methanobacteriati</taxon>
        <taxon>Methanobacteriota</taxon>
        <taxon>Stenosarchaea group</taxon>
        <taxon>Methanomicrobia</taxon>
        <taxon>Methanomicrobiales</taxon>
        <taxon>Methanocalculaceae</taxon>
        <taxon>Methanocalculus</taxon>
    </lineage>
</organism>
<dbReference type="SUPFAM" id="SSF47384">
    <property type="entry name" value="Homodimeric domain of signal transducing histidine kinase"/>
    <property type="match status" value="1"/>
</dbReference>
<dbReference type="InterPro" id="IPR005467">
    <property type="entry name" value="His_kinase_dom"/>
</dbReference>
<dbReference type="SUPFAM" id="SSF158472">
    <property type="entry name" value="HAMP domain-like"/>
    <property type="match status" value="1"/>
</dbReference>
<comment type="caution">
    <text evidence="19">The sequence shown here is derived from an EMBL/GenBank/DDBJ whole genome shotgun (WGS) entry which is preliminary data.</text>
</comment>
<evidence type="ECO:0000256" key="6">
    <source>
        <dbReference type="ARBA" id="ARBA00022679"/>
    </source>
</evidence>
<dbReference type="InterPro" id="IPR003661">
    <property type="entry name" value="HisK_dim/P_dom"/>
</dbReference>
<dbReference type="PANTHER" id="PTHR43047:SF63">
    <property type="entry name" value="HISTIDINE KINASE"/>
    <property type="match status" value="1"/>
</dbReference>
<feature type="domain" description="Histidine kinase" evidence="17">
    <location>
        <begin position="417"/>
        <end position="635"/>
    </location>
</feature>
<dbReference type="PANTHER" id="PTHR43047">
    <property type="entry name" value="TWO-COMPONENT HISTIDINE PROTEIN KINASE"/>
    <property type="match status" value="1"/>
</dbReference>
<feature type="coiled-coil region" evidence="15">
    <location>
        <begin position="365"/>
        <end position="403"/>
    </location>
</feature>
<dbReference type="InterPro" id="IPR003660">
    <property type="entry name" value="HAMP_dom"/>
</dbReference>
<dbReference type="FunFam" id="1.10.287.130:FF:000038">
    <property type="entry name" value="Sensory transduction histidine kinase"/>
    <property type="match status" value="1"/>
</dbReference>
<dbReference type="GO" id="GO:0004673">
    <property type="term" value="F:protein histidine kinase activity"/>
    <property type="evidence" value="ECO:0007669"/>
    <property type="project" value="UniProtKB-EC"/>
</dbReference>
<keyword evidence="9" id="KW-0418">Kinase</keyword>
<evidence type="ECO:0000256" key="11">
    <source>
        <dbReference type="ARBA" id="ARBA00022989"/>
    </source>
</evidence>
<dbReference type="Gene3D" id="3.30.450.20">
    <property type="entry name" value="PAS domain"/>
    <property type="match status" value="1"/>
</dbReference>
<evidence type="ECO:0000313" key="20">
    <source>
        <dbReference type="Proteomes" id="UP001524383"/>
    </source>
</evidence>
<evidence type="ECO:0000256" key="10">
    <source>
        <dbReference type="ARBA" id="ARBA00022840"/>
    </source>
</evidence>
<keyword evidence="5" id="KW-0597">Phosphoprotein</keyword>
<sequence length="638" mass="70876">MSLRSKVLLLYVVIAILVLFLIGGVLPTTLHSQNLDTISDTTITQLKHIDFALTNFIMEAHHDVHQLSLNHIIRNPDDAAFTSFLDADEETFTYSYTEEELAIIGRMREYQETHPYVSSVYMGRENGAFVRSYERARPTAYDPRERPWYILGTEHPGEVVMTDPYLAVTTPDVNIGIVTALIDDSGSTYGVVGADITLVSLTDYISTVETIRDGEMILVDRTGTILAASDETLLHTDISDLLAEQTETFLNGTEGVLVLDGRYLIYYTSPELGWKIGTFIPFSTIEEAINNSIGWILLFVLVALILLSGITLFFLNRTIIRPLSSLTKVSREITETGDLDRTIPTEGAGEVESLARSFEAMVKTIQTEETMREEAYRELEEYRDRLEDIVSERTHELEEAKEAAESADRLKSAFLATMSHELRTPLNSIIGFSGILLQELAGPLNDEQQKQLGMVAASAEHLLTLINDVLDISKIEAGQLTLAIETVEIQTILEKVIQTMKPAADRKKLPLELAIGPGVEEVRGDARRIEQVILNLLSNAIKFTEKGHIRVECSEEEDQVSISVIDTGIGIEEADIPKLFKPFSQIDTGLTRKYEGTGLGLSISKKLVDLMGGTISVKSEPGKGSIFSFTLPAERRNR</sequence>
<protein>
    <recommendedName>
        <fullName evidence="3">histidine kinase</fullName>
        <ecNumber evidence="3">2.7.13.3</ecNumber>
    </recommendedName>
</protein>
<dbReference type="SUPFAM" id="SSF103190">
    <property type="entry name" value="Sensory domain-like"/>
    <property type="match status" value="1"/>
</dbReference>
<dbReference type="SUPFAM" id="SSF55874">
    <property type="entry name" value="ATPase domain of HSP90 chaperone/DNA topoisomerase II/histidine kinase"/>
    <property type="match status" value="1"/>
</dbReference>
<dbReference type="Pfam" id="PF02743">
    <property type="entry name" value="dCache_1"/>
    <property type="match status" value="1"/>
</dbReference>
<dbReference type="Gene3D" id="3.30.565.10">
    <property type="entry name" value="Histidine kinase-like ATPase, C-terminal domain"/>
    <property type="match status" value="1"/>
</dbReference>
<dbReference type="CDD" id="cd00082">
    <property type="entry name" value="HisKA"/>
    <property type="match status" value="1"/>
</dbReference>
<dbReference type="EC" id="2.7.13.3" evidence="3"/>
<keyword evidence="12" id="KW-0902">Two-component regulatory system</keyword>
<keyword evidence="8" id="KW-0547">Nucleotide-binding</keyword>
<proteinExistence type="predicted"/>
<evidence type="ECO:0000256" key="2">
    <source>
        <dbReference type="ARBA" id="ARBA00004651"/>
    </source>
</evidence>
<dbReference type="Pfam" id="PF00512">
    <property type="entry name" value="HisKA"/>
    <property type="match status" value="1"/>
</dbReference>
<dbReference type="SMART" id="SM00304">
    <property type="entry name" value="HAMP"/>
    <property type="match status" value="1"/>
</dbReference>
<evidence type="ECO:0000256" key="8">
    <source>
        <dbReference type="ARBA" id="ARBA00022741"/>
    </source>
</evidence>